<feature type="transmembrane region" description="Helical" evidence="11">
    <location>
        <begin position="227"/>
        <end position="249"/>
    </location>
</feature>
<dbReference type="InterPro" id="IPR002067">
    <property type="entry name" value="MCP"/>
</dbReference>
<reference evidence="12" key="1">
    <citation type="journal article" date="2019" name="Plant J.">
        <title>Chlorella vulgaris genome assembly and annotation reveals the molecular basis for metabolic acclimation to high light conditions.</title>
        <authorList>
            <person name="Cecchin M."/>
            <person name="Marcolungo L."/>
            <person name="Rossato M."/>
            <person name="Girolomoni L."/>
            <person name="Cosentino E."/>
            <person name="Cuine S."/>
            <person name="Li-Beisson Y."/>
            <person name="Delledonne M."/>
            <person name="Ballottari M."/>
        </authorList>
    </citation>
    <scope>NUCLEOTIDE SEQUENCE</scope>
    <source>
        <strain evidence="12">211/11P</strain>
    </source>
</reference>
<keyword evidence="6 11" id="KW-1133">Transmembrane helix</keyword>
<name>A0A9D4TQU9_CHLVU</name>
<dbReference type="GO" id="GO:0055085">
    <property type="term" value="P:transmembrane transport"/>
    <property type="evidence" value="ECO:0007669"/>
    <property type="project" value="InterPro"/>
</dbReference>
<evidence type="ECO:0000256" key="8">
    <source>
        <dbReference type="PROSITE-ProRule" id="PRU00282"/>
    </source>
</evidence>
<dbReference type="PANTHER" id="PTHR45667">
    <property type="entry name" value="S-ADENOSYLMETHIONINE MITOCHONDRIAL CARRIER PROTEIN"/>
    <property type="match status" value="1"/>
</dbReference>
<dbReference type="AlphaFoldDB" id="A0A9D4TQU9"/>
<evidence type="ECO:0000256" key="1">
    <source>
        <dbReference type="ARBA" id="ARBA00004141"/>
    </source>
</evidence>
<comment type="similarity">
    <text evidence="2 9">Belongs to the mitochondrial carrier (TC 2.A.29) family.</text>
</comment>
<reference evidence="12" key="2">
    <citation type="submission" date="2020-11" db="EMBL/GenBank/DDBJ databases">
        <authorList>
            <person name="Cecchin M."/>
            <person name="Marcolungo L."/>
            <person name="Rossato M."/>
            <person name="Girolomoni L."/>
            <person name="Cosentino E."/>
            <person name="Cuine S."/>
            <person name="Li-Beisson Y."/>
            <person name="Delledonne M."/>
            <person name="Ballottari M."/>
        </authorList>
    </citation>
    <scope>NUCLEOTIDE SEQUENCE</scope>
    <source>
        <strain evidence="12">211/11P</strain>
        <tissue evidence="12">Whole cell</tissue>
    </source>
</reference>
<evidence type="ECO:0000256" key="11">
    <source>
        <dbReference type="SAM" id="Phobius"/>
    </source>
</evidence>
<evidence type="ECO:0000256" key="2">
    <source>
        <dbReference type="ARBA" id="ARBA00006375"/>
    </source>
</evidence>
<comment type="caution">
    <text evidence="12">The sequence shown here is derived from an EMBL/GenBank/DDBJ whole genome shotgun (WGS) entry which is preliminary data.</text>
</comment>
<feature type="region of interest" description="Disordered" evidence="10">
    <location>
        <begin position="55"/>
        <end position="76"/>
    </location>
</feature>
<dbReference type="Proteomes" id="UP001055712">
    <property type="component" value="Unassembled WGS sequence"/>
</dbReference>
<sequence>MGQRRSKRGAACESGSGPPLPGAPPFASLTQGVVTAATGAGVTMMLRRALAGTGLAPSGLGQAAGKESSVTAAAASTGATLAAPTVVAAAPPPTVPPPPPPDGKPVNDVVAGAMARAASQSTIHPLDTMKVRMQTGRGGGGGSKASSSGAVAVAPRSSSSSSSKASTLPPRQVQPLQRRLLEVKGLYKGVVGAATGAGIIIGTYFAFYSTTKRFLREKTDFSDGATAFTAGAVAALGSSVVKVPLAVCIRSVQAGIYRNVFHAASSITTAAGVRGLFTGFLPTVLEDVPDMAVKFAAYEMLRNLHTRLNGRPANVGEDLIMGGFAGAAAAAATTPLDVVKTVMMCSASSRPTIVSAARGIMREGQGLRPFFRGVGPRALSNGLNSAIFFCFFEAIRQVLIRKEQERLQPGHQKQRVQLKQVTAAQRSSLSSSQLQDPSVLPAVSSRAQGSPAACLTLALPLAAAGGQQQQ</sequence>
<dbReference type="GO" id="GO:0016020">
    <property type="term" value="C:membrane"/>
    <property type="evidence" value="ECO:0007669"/>
    <property type="project" value="UniProtKB-SubCell"/>
</dbReference>
<evidence type="ECO:0000256" key="9">
    <source>
        <dbReference type="RuleBase" id="RU000488"/>
    </source>
</evidence>
<keyword evidence="3 9" id="KW-0813">Transport</keyword>
<evidence type="ECO:0000256" key="6">
    <source>
        <dbReference type="ARBA" id="ARBA00022989"/>
    </source>
</evidence>
<keyword evidence="5" id="KW-0677">Repeat</keyword>
<evidence type="ECO:0000313" key="12">
    <source>
        <dbReference type="EMBL" id="KAI3432262.1"/>
    </source>
</evidence>
<feature type="region of interest" description="Disordered" evidence="10">
    <location>
        <begin position="1"/>
        <end position="28"/>
    </location>
</feature>
<feature type="compositionally biased region" description="Low complexity" evidence="10">
    <location>
        <begin position="144"/>
        <end position="166"/>
    </location>
</feature>
<feature type="region of interest" description="Disordered" evidence="10">
    <location>
        <begin position="132"/>
        <end position="173"/>
    </location>
</feature>
<feature type="repeat" description="Solcar" evidence="8">
    <location>
        <begin position="222"/>
        <end position="304"/>
    </location>
</feature>
<evidence type="ECO:0000256" key="4">
    <source>
        <dbReference type="ARBA" id="ARBA00022692"/>
    </source>
</evidence>
<dbReference type="Pfam" id="PF00153">
    <property type="entry name" value="Mito_carr"/>
    <property type="match status" value="3"/>
</dbReference>
<dbReference type="PRINTS" id="PR00926">
    <property type="entry name" value="MITOCARRIER"/>
</dbReference>
<evidence type="ECO:0000256" key="7">
    <source>
        <dbReference type="ARBA" id="ARBA00023136"/>
    </source>
</evidence>
<keyword evidence="4 8" id="KW-0812">Transmembrane</keyword>
<dbReference type="PROSITE" id="PS50920">
    <property type="entry name" value="SOLCAR"/>
    <property type="match status" value="3"/>
</dbReference>
<feature type="repeat" description="Solcar" evidence="8">
    <location>
        <begin position="317"/>
        <end position="398"/>
    </location>
</feature>
<dbReference type="Gene3D" id="1.50.40.10">
    <property type="entry name" value="Mitochondrial carrier domain"/>
    <property type="match status" value="2"/>
</dbReference>
<evidence type="ECO:0000256" key="3">
    <source>
        <dbReference type="ARBA" id="ARBA00022448"/>
    </source>
</evidence>
<proteinExistence type="inferred from homology"/>
<feature type="repeat" description="Solcar" evidence="8">
    <location>
        <begin position="103"/>
        <end position="214"/>
    </location>
</feature>
<organism evidence="12 13">
    <name type="scientific">Chlorella vulgaris</name>
    <name type="common">Green alga</name>
    <dbReference type="NCBI Taxonomy" id="3077"/>
    <lineage>
        <taxon>Eukaryota</taxon>
        <taxon>Viridiplantae</taxon>
        <taxon>Chlorophyta</taxon>
        <taxon>core chlorophytes</taxon>
        <taxon>Trebouxiophyceae</taxon>
        <taxon>Chlorellales</taxon>
        <taxon>Chlorellaceae</taxon>
        <taxon>Chlorella clade</taxon>
        <taxon>Chlorella</taxon>
    </lineage>
</organism>
<accession>A0A9D4TQU9</accession>
<dbReference type="InterPro" id="IPR023395">
    <property type="entry name" value="MCP_dom_sf"/>
</dbReference>
<evidence type="ECO:0000313" key="13">
    <source>
        <dbReference type="Proteomes" id="UP001055712"/>
    </source>
</evidence>
<keyword evidence="13" id="KW-1185">Reference proteome</keyword>
<dbReference type="OrthoDB" id="415315at2759"/>
<dbReference type="SUPFAM" id="SSF103506">
    <property type="entry name" value="Mitochondrial carrier"/>
    <property type="match status" value="1"/>
</dbReference>
<evidence type="ECO:0000256" key="5">
    <source>
        <dbReference type="ARBA" id="ARBA00022737"/>
    </source>
</evidence>
<dbReference type="EMBL" id="SIDB01000005">
    <property type="protein sequence ID" value="KAI3432262.1"/>
    <property type="molecule type" value="Genomic_DNA"/>
</dbReference>
<keyword evidence="7 8" id="KW-0472">Membrane</keyword>
<protein>
    <submittedName>
        <fullName evidence="12">Uncharacterized protein</fullName>
    </submittedName>
</protein>
<evidence type="ECO:0000256" key="10">
    <source>
        <dbReference type="SAM" id="MobiDB-lite"/>
    </source>
</evidence>
<feature type="transmembrane region" description="Helical" evidence="11">
    <location>
        <begin position="186"/>
        <end position="207"/>
    </location>
</feature>
<gene>
    <name evidence="12" type="ORF">D9Q98_003822</name>
</gene>
<dbReference type="InterPro" id="IPR018108">
    <property type="entry name" value="MCP_transmembrane"/>
</dbReference>
<comment type="subcellular location">
    <subcellularLocation>
        <location evidence="1">Membrane</location>
        <topology evidence="1">Multi-pass membrane protein</topology>
    </subcellularLocation>
</comment>
<dbReference type="FunFam" id="1.50.40.10:FF:000149">
    <property type="entry name" value="Mitochondrial Carrier (MC) Family"/>
    <property type="match status" value="1"/>
</dbReference>